<accession>A0A0E9V2J3</accession>
<name>A0A0E9V2J3_ANGAN</name>
<dbReference type="AlphaFoldDB" id="A0A0E9V2J3"/>
<evidence type="ECO:0000313" key="1">
    <source>
        <dbReference type="EMBL" id="JAH71670.1"/>
    </source>
</evidence>
<sequence>MATIYYCTIVTPVDFLTLLMSHSKT</sequence>
<protein>
    <submittedName>
        <fullName evidence="1">Uncharacterized protein</fullName>
    </submittedName>
</protein>
<reference evidence="1" key="2">
    <citation type="journal article" date="2015" name="Fish Shellfish Immunol.">
        <title>Early steps in the European eel (Anguilla anguilla)-Vibrio vulnificus interaction in the gills: Role of the RtxA13 toxin.</title>
        <authorList>
            <person name="Callol A."/>
            <person name="Pajuelo D."/>
            <person name="Ebbesson L."/>
            <person name="Teles M."/>
            <person name="MacKenzie S."/>
            <person name="Amaro C."/>
        </authorList>
    </citation>
    <scope>NUCLEOTIDE SEQUENCE</scope>
</reference>
<dbReference type="EMBL" id="GBXM01036907">
    <property type="protein sequence ID" value="JAH71670.1"/>
    <property type="molecule type" value="Transcribed_RNA"/>
</dbReference>
<reference evidence="1" key="1">
    <citation type="submission" date="2014-11" db="EMBL/GenBank/DDBJ databases">
        <authorList>
            <person name="Amaro Gonzalez C."/>
        </authorList>
    </citation>
    <scope>NUCLEOTIDE SEQUENCE</scope>
</reference>
<organism evidence="1">
    <name type="scientific">Anguilla anguilla</name>
    <name type="common">European freshwater eel</name>
    <name type="synonym">Muraena anguilla</name>
    <dbReference type="NCBI Taxonomy" id="7936"/>
    <lineage>
        <taxon>Eukaryota</taxon>
        <taxon>Metazoa</taxon>
        <taxon>Chordata</taxon>
        <taxon>Craniata</taxon>
        <taxon>Vertebrata</taxon>
        <taxon>Euteleostomi</taxon>
        <taxon>Actinopterygii</taxon>
        <taxon>Neopterygii</taxon>
        <taxon>Teleostei</taxon>
        <taxon>Anguilliformes</taxon>
        <taxon>Anguillidae</taxon>
        <taxon>Anguilla</taxon>
    </lineage>
</organism>
<proteinExistence type="predicted"/>